<sequence>MNVLYWIKKEDNWATFIANRVNEIWKLTDPEAWQRIQGKFNPADLPSRGCNPKALLKSHWWEGPDWLKLLHEEWPASEIKPGMEIVISERRRTVLTATTLDLCRFAFFQKISSFNKIREAFSGREKFNFRTMKYSDDLLRVETRIASRKDLEIFRFPILLPHKHQMVEKLIMSKHLQLEHAGTQTLMSCLRESFWVIKSRKTVQGVIKRCTKCRRFSACPLEAVSIPLPEDRVRDVAVFEVTGIDLCRPLFLKTDNKCWIVLATCAVYRTVHLELVSSLSTECFIQALRRFIARRGRPSTT</sequence>
<dbReference type="Gene3D" id="1.10.340.70">
    <property type="match status" value="1"/>
</dbReference>
<reference evidence="2" key="1">
    <citation type="submission" date="2020-08" db="EMBL/GenBank/DDBJ databases">
        <title>Multicomponent nature underlies the extraordinary mechanical properties of spider dragline silk.</title>
        <authorList>
            <person name="Kono N."/>
            <person name="Nakamura H."/>
            <person name="Mori M."/>
            <person name="Yoshida Y."/>
            <person name="Ohtoshi R."/>
            <person name="Malay A.D."/>
            <person name="Moran D.A.P."/>
            <person name="Tomita M."/>
            <person name="Numata K."/>
            <person name="Arakawa K."/>
        </authorList>
    </citation>
    <scope>NUCLEOTIDE SEQUENCE</scope>
</reference>
<dbReference type="InterPro" id="IPR041588">
    <property type="entry name" value="Integrase_H2C2"/>
</dbReference>
<name>A0A8X6V8Y0_TRICX</name>
<dbReference type="Proteomes" id="UP000887159">
    <property type="component" value="Unassembled WGS sequence"/>
</dbReference>
<dbReference type="InterPro" id="IPR036397">
    <property type="entry name" value="RNaseH_sf"/>
</dbReference>
<evidence type="ECO:0000313" key="2">
    <source>
        <dbReference type="EMBL" id="GFY09337.1"/>
    </source>
</evidence>
<protein>
    <submittedName>
        <fullName evidence="2">Integrase catalytic domain-containing protein</fullName>
    </submittedName>
</protein>
<evidence type="ECO:0000259" key="1">
    <source>
        <dbReference type="Pfam" id="PF17921"/>
    </source>
</evidence>
<proteinExistence type="predicted"/>
<dbReference type="Gene3D" id="3.30.420.10">
    <property type="entry name" value="Ribonuclease H-like superfamily/Ribonuclease H"/>
    <property type="match status" value="1"/>
</dbReference>
<gene>
    <name evidence="2" type="primary">AVEN_221440_1</name>
    <name evidence="2" type="ORF">TNCV_1941471</name>
</gene>
<dbReference type="AlphaFoldDB" id="A0A8X6V8Y0"/>
<comment type="caution">
    <text evidence="2">The sequence shown here is derived from an EMBL/GenBank/DDBJ whole genome shotgun (WGS) entry which is preliminary data.</text>
</comment>
<evidence type="ECO:0000313" key="3">
    <source>
        <dbReference type="Proteomes" id="UP000887159"/>
    </source>
</evidence>
<dbReference type="EMBL" id="BMAU01021289">
    <property type="protein sequence ID" value="GFY09337.1"/>
    <property type="molecule type" value="Genomic_DNA"/>
</dbReference>
<dbReference type="PANTHER" id="PTHR47331:SF2">
    <property type="match status" value="1"/>
</dbReference>
<organism evidence="2 3">
    <name type="scientific">Trichonephila clavipes</name>
    <name type="common">Golden silk orbweaver</name>
    <name type="synonym">Nephila clavipes</name>
    <dbReference type="NCBI Taxonomy" id="2585209"/>
    <lineage>
        <taxon>Eukaryota</taxon>
        <taxon>Metazoa</taxon>
        <taxon>Ecdysozoa</taxon>
        <taxon>Arthropoda</taxon>
        <taxon>Chelicerata</taxon>
        <taxon>Arachnida</taxon>
        <taxon>Araneae</taxon>
        <taxon>Araneomorphae</taxon>
        <taxon>Entelegynae</taxon>
        <taxon>Araneoidea</taxon>
        <taxon>Nephilidae</taxon>
        <taxon>Trichonephila</taxon>
    </lineage>
</organism>
<dbReference type="Pfam" id="PF17921">
    <property type="entry name" value="Integrase_H2C2"/>
    <property type="match status" value="1"/>
</dbReference>
<accession>A0A8X6V8Y0</accession>
<feature type="domain" description="Integrase zinc-binding" evidence="1">
    <location>
        <begin position="164"/>
        <end position="216"/>
    </location>
</feature>
<dbReference type="PANTHER" id="PTHR47331">
    <property type="entry name" value="PHD-TYPE DOMAIN-CONTAINING PROTEIN"/>
    <property type="match status" value="1"/>
</dbReference>
<dbReference type="GO" id="GO:0003676">
    <property type="term" value="F:nucleic acid binding"/>
    <property type="evidence" value="ECO:0007669"/>
    <property type="project" value="InterPro"/>
</dbReference>
<keyword evidence="3" id="KW-1185">Reference proteome</keyword>